<organism evidence="2 3">
    <name type="scientific">Streptomyces melanosporofaciens</name>
    <dbReference type="NCBI Taxonomy" id="67327"/>
    <lineage>
        <taxon>Bacteria</taxon>
        <taxon>Bacillati</taxon>
        <taxon>Actinomycetota</taxon>
        <taxon>Actinomycetes</taxon>
        <taxon>Kitasatosporales</taxon>
        <taxon>Streptomycetaceae</taxon>
        <taxon>Streptomyces</taxon>
        <taxon>Streptomyces violaceusniger group</taxon>
    </lineage>
</organism>
<accession>A0A1H4QMS7</accession>
<proteinExistence type="predicted"/>
<dbReference type="AlphaFoldDB" id="A0A1H4QMS7"/>
<reference evidence="3" key="1">
    <citation type="submission" date="2016-10" db="EMBL/GenBank/DDBJ databases">
        <authorList>
            <person name="Varghese N."/>
            <person name="Submissions S."/>
        </authorList>
    </citation>
    <scope>NUCLEOTIDE SEQUENCE [LARGE SCALE GENOMIC DNA]</scope>
    <source>
        <strain evidence="3">DSM 40318</strain>
    </source>
</reference>
<keyword evidence="1" id="KW-0472">Membrane</keyword>
<keyword evidence="1" id="KW-0812">Transmembrane</keyword>
<evidence type="ECO:0000256" key="1">
    <source>
        <dbReference type="SAM" id="Phobius"/>
    </source>
</evidence>
<name>A0A1H4QMS7_STRMJ</name>
<dbReference type="RefSeq" id="WP_093463055.1">
    <property type="nucleotide sequence ID" value="NZ_FNST01000002.1"/>
</dbReference>
<evidence type="ECO:0000313" key="2">
    <source>
        <dbReference type="EMBL" id="SEC20852.1"/>
    </source>
</evidence>
<evidence type="ECO:0000313" key="3">
    <source>
        <dbReference type="Proteomes" id="UP000198609"/>
    </source>
</evidence>
<dbReference type="EMBL" id="FNST01000002">
    <property type="protein sequence ID" value="SEC20852.1"/>
    <property type="molecule type" value="Genomic_DNA"/>
</dbReference>
<dbReference type="Proteomes" id="UP000198609">
    <property type="component" value="Unassembled WGS sequence"/>
</dbReference>
<keyword evidence="1" id="KW-1133">Transmembrane helix</keyword>
<keyword evidence="3" id="KW-1185">Reference proteome</keyword>
<feature type="transmembrane region" description="Helical" evidence="1">
    <location>
        <begin position="12"/>
        <end position="33"/>
    </location>
</feature>
<gene>
    <name evidence="2" type="ORF">SAMN04490356_3301</name>
</gene>
<protein>
    <submittedName>
        <fullName evidence="2">Uncharacterized protein</fullName>
    </submittedName>
</protein>
<sequence length="237" mass="25431">MGSIAGAVGSQILSAVIAAVLTGIGGLVRWFVIRRLPARRTWRFSDASQLSVALDTGYIDTGRYQRPVAGLGQVRALSLLIPSLTHAYRDLDLEKVRLSAHVPGHEMEHDLLVLGGPKNNEVARRLLTAMGESLPFRLGGGEITWEGTAYQGEVADGVVTRDCGYVVRASHPLNPSRRVVLLGGWSTYGTVAAARWLTDKGADRSLTADVAVLVEASVLRDGHVSTPNVLRQASLNM</sequence>